<accession>A0AAD7J7G4</accession>
<reference evidence="1" key="1">
    <citation type="submission" date="2023-03" db="EMBL/GenBank/DDBJ databases">
        <title>Massive genome expansion in bonnet fungi (Mycena s.s.) driven by repeated elements and novel gene families across ecological guilds.</title>
        <authorList>
            <consortium name="Lawrence Berkeley National Laboratory"/>
            <person name="Harder C.B."/>
            <person name="Miyauchi S."/>
            <person name="Viragh M."/>
            <person name="Kuo A."/>
            <person name="Thoen E."/>
            <person name="Andreopoulos B."/>
            <person name="Lu D."/>
            <person name="Skrede I."/>
            <person name="Drula E."/>
            <person name="Henrissat B."/>
            <person name="Morin E."/>
            <person name="Kohler A."/>
            <person name="Barry K."/>
            <person name="LaButti K."/>
            <person name="Morin E."/>
            <person name="Salamov A."/>
            <person name="Lipzen A."/>
            <person name="Mereny Z."/>
            <person name="Hegedus B."/>
            <person name="Baldrian P."/>
            <person name="Stursova M."/>
            <person name="Weitz H."/>
            <person name="Taylor A."/>
            <person name="Grigoriev I.V."/>
            <person name="Nagy L.G."/>
            <person name="Martin F."/>
            <person name="Kauserud H."/>
        </authorList>
    </citation>
    <scope>NUCLEOTIDE SEQUENCE</scope>
    <source>
        <strain evidence="1">CBHHK182m</strain>
    </source>
</reference>
<dbReference type="EMBL" id="JARKIB010000041">
    <property type="protein sequence ID" value="KAJ7758652.1"/>
    <property type="molecule type" value="Genomic_DNA"/>
</dbReference>
<proteinExistence type="predicted"/>
<gene>
    <name evidence="1" type="ORF">B0H16DRAFT_1535203</name>
</gene>
<organism evidence="1 2">
    <name type="scientific">Mycena metata</name>
    <dbReference type="NCBI Taxonomy" id="1033252"/>
    <lineage>
        <taxon>Eukaryota</taxon>
        <taxon>Fungi</taxon>
        <taxon>Dikarya</taxon>
        <taxon>Basidiomycota</taxon>
        <taxon>Agaricomycotina</taxon>
        <taxon>Agaricomycetes</taxon>
        <taxon>Agaricomycetidae</taxon>
        <taxon>Agaricales</taxon>
        <taxon>Marasmiineae</taxon>
        <taxon>Mycenaceae</taxon>
        <taxon>Mycena</taxon>
    </lineage>
</organism>
<evidence type="ECO:0000313" key="1">
    <source>
        <dbReference type="EMBL" id="KAJ7758652.1"/>
    </source>
</evidence>
<dbReference type="Proteomes" id="UP001215598">
    <property type="component" value="Unassembled WGS sequence"/>
</dbReference>
<comment type="caution">
    <text evidence="1">The sequence shown here is derived from an EMBL/GenBank/DDBJ whole genome shotgun (WGS) entry which is preliminary data.</text>
</comment>
<evidence type="ECO:0000313" key="2">
    <source>
        <dbReference type="Proteomes" id="UP001215598"/>
    </source>
</evidence>
<keyword evidence="2" id="KW-1185">Reference proteome</keyword>
<protein>
    <submittedName>
        <fullName evidence="1">Uncharacterized protein</fullName>
    </submittedName>
</protein>
<dbReference type="AlphaFoldDB" id="A0AAD7J7G4"/>
<name>A0AAD7J7G4_9AGAR</name>
<sequence>MAVLGELFGALTLPALERLNLFGGSPSGHSLHWPHSEGSALLLRSGSQTTLQTLVLHDVVISECDLLECLAQLPSLTYLFISDQAAVGNTPAHHLITDSLLQRLTPQPAFSLVPDLAIADFKTLARFSDEMLVEFATQRCLLIGEESAFECAVLWIPGSTGKANPRAPDSELLGELMDSGRIILTERMYDPEIDT</sequence>